<keyword evidence="1" id="KW-0175">Coiled coil</keyword>
<name>A0ABR7W0S2_9FLAO</name>
<evidence type="ECO:0000256" key="1">
    <source>
        <dbReference type="SAM" id="Coils"/>
    </source>
</evidence>
<keyword evidence="3" id="KW-1185">Reference proteome</keyword>
<sequence>AQLSAAITTSEALDLDMDAGNEIQVLSISGNDIALSNGGGSVTLPLGPVTTTEITNLTIINEDISATAAIDGSKINPVFTSNVSTTGNLQVDGNVNVTGSHSPVPDYVFQKYFTNYSSLDPEYQFNDLQSVEKFIKTNYHLPGVQSAAEIRKQGFWNLGKASKINLEKIEELFLHTIAQEKKIDQLQNENKALNQELETLKSDIALIKQLLLTKEENH</sequence>
<dbReference type="Proteomes" id="UP000651837">
    <property type="component" value="Unassembled WGS sequence"/>
</dbReference>
<organism evidence="2 3">
    <name type="scientific">Maribacter polysiphoniae</name>
    <dbReference type="NCBI Taxonomy" id="429344"/>
    <lineage>
        <taxon>Bacteria</taxon>
        <taxon>Pseudomonadati</taxon>
        <taxon>Bacteroidota</taxon>
        <taxon>Flavobacteriia</taxon>
        <taxon>Flavobacteriales</taxon>
        <taxon>Flavobacteriaceae</taxon>
        <taxon>Maribacter</taxon>
    </lineage>
</organism>
<gene>
    <name evidence="2" type="ORF">HZY62_14415</name>
</gene>
<dbReference type="EMBL" id="JACWLN010000007">
    <property type="protein sequence ID" value="MBD1261796.1"/>
    <property type="molecule type" value="Genomic_DNA"/>
</dbReference>
<accession>A0ABR7W0S2</accession>
<protein>
    <submittedName>
        <fullName evidence="2">Uncharacterized protein</fullName>
    </submittedName>
</protein>
<feature type="non-terminal residue" evidence="2">
    <location>
        <position position="1"/>
    </location>
</feature>
<comment type="caution">
    <text evidence="2">The sequence shown here is derived from an EMBL/GenBank/DDBJ whole genome shotgun (WGS) entry which is preliminary data.</text>
</comment>
<feature type="coiled-coil region" evidence="1">
    <location>
        <begin position="176"/>
        <end position="210"/>
    </location>
</feature>
<evidence type="ECO:0000313" key="2">
    <source>
        <dbReference type="EMBL" id="MBD1261796.1"/>
    </source>
</evidence>
<dbReference type="RefSeq" id="WP_223308386.1">
    <property type="nucleotide sequence ID" value="NZ_JACWLN010000007.1"/>
</dbReference>
<proteinExistence type="predicted"/>
<evidence type="ECO:0000313" key="3">
    <source>
        <dbReference type="Proteomes" id="UP000651837"/>
    </source>
</evidence>
<reference evidence="2 3" key="1">
    <citation type="submission" date="2020-07" db="EMBL/GenBank/DDBJ databases">
        <title>The draft genome sequence of Maribacter polysiphoniae KCTC 22021.</title>
        <authorList>
            <person name="Mu L."/>
        </authorList>
    </citation>
    <scope>NUCLEOTIDE SEQUENCE [LARGE SCALE GENOMIC DNA]</scope>
    <source>
        <strain evidence="2 3">KCTC 22021</strain>
    </source>
</reference>